<feature type="region of interest" description="Disordered" evidence="1">
    <location>
        <begin position="1"/>
        <end position="31"/>
    </location>
</feature>
<evidence type="ECO:0000256" key="1">
    <source>
        <dbReference type="SAM" id="MobiDB-lite"/>
    </source>
</evidence>
<keyword evidence="3" id="KW-1185">Reference proteome</keyword>
<name>A0ABX5X8B1_9GAMM</name>
<gene>
    <name evidence="2" type="ORF">FM037_22320</name>
</gene>
<feature type="compositionally biased region" description="Polar residues" evidence="1">
    <location>
        <begin position="46"/>
        <end position="64"/>
    </location>
</feature>
<dbReference type="RefSeq" id="WP_144047813.1">
    <property type="nucleotide sequence ID" value="NZ_CP041614.1"/>
</dbReference>
<organism evidence="2 3">
    <name type="scientific">Shewanella psychropiezotolerans</name>
    <dbReference type="NCBI Taxonomy" id="2593655"/>
    <lineage>
        <taxon>Bacteria</taxon>
        <taxon>Pseudomonadati</taxon>
        <taxon>Pseudomonadota</taxon>
        <taxon>Gammaproteobacteria</taxon>
        <taxon>Alteromonadales</taxon>
        <taxon>Shewanellaceae</taxon>
        <taxon>Shewanella</taxon>
    </lineage>
</organism>
<accession>A0ABX5X8B1</accession>
<dbReference type="Proteomes" id="UP000315947">
    <property type="component" value="Chromosome"/>
</dbReference>
<reference evidence="2 3" key="1">
    <citation type="submission" date="2019-07" db="EMBL/GenBank/DDBJ databases">
        <title>Shewanella sp. YLB-06 whole genomic sequence.</title>
        <authorList>
            <person name="Yu L."/>
        </authorList>
    </citation>
    <scope>NUCLEOTIDE SEQUENCE [LARGE SCALE GENOMIC DNA]</scope>
    <source>
        <strain evidence="2 3">YLB-06</strain>
    </source>
</reference>
<evidence type="ECO:0000313" key="3">
    <source>
        <dbReference type="Proteomes" id="UP000315947"/>
    </source>
</evidence>
<evidence type="ECO:0000313" key="2">
    <source>
        <dbReference type="EMBL" id="QDO85491.1"/>
    </source>
</evidence>
<dbReference type="EMBL" id="CP041614">
    <property type="protein sequence ID" value="QDO85491.1"/>
    <property type="molecule type" value="Genomic_DNA"/>
</dbReference>
<sequence length="100" mass="11165">MYEQVEKPKGNKSKAAANSVAQKKGSVKQGFGFVDNRPGIIEASEKMTTNPDNLNSTTHTQMNQPPADIKQLKRKVDGELSFILIILDTLKNITRKVFYL</sequence>
<protein>
    <submittedName>
        <fullName evidence="2">Uncharacterized protein</fullName>
    </submittedName>
</protein>
<feature type="region of interest" description="Disordered" evidence="1">
    <location>
        <begin position="46"/>
        <end position="65"/>
    </location>
</feature>
<proteinExistence type="predicted"/>